<dbReference type="InterPro" id="IPR050920">
    <property type="entry name" value="Nematode_rcpt-like_delta"/>
</dbReference>
<dbReference type="Proteomes" id="UP000005239">
    <property type="component" value="Unassembled WGS sequence"/>
</dbReference>
<evidence type="ECO:0000256" key="3">
    <source>
        <dbReference type="ARBA" id="ARBA00022692"/>
    </source>
</evidence>
<dbReference type="Pfam" id="PF10317">
    <property type="entry name" value="7TM_GPCR_Srd"/>
    <property type="match status" value="1"/>
</dbReference>
<evidence type="ECO:0000256" key="1">
    <source>
        <dbReference type="ARBA" id="ARBA00004141"/>
    </source>
</evidence>
<dbReference type="InterPro" id="IPR019421">
    <property type="entry name" value="7TM_GPCR_serpentine_rcpt_Srd"/>
</dbReference>
<accession>A0A2A6C3C3</accession>
<keyword evidence="3" id="KW-0812">Transmembrane</keyword>
<gene>
    <name evidence="6" type="primary">WBGene00279097</name>
</gene>
<keyword evidence="4" id="KW-1133">Transmembrane helix</keyword>
<evidence type="ECO:0000256" key="5">
    <source>
        <dbReference type="ARBA" id="ARBA00023136"/>
    </source>
</evidence>
<reference evidence="7" key="1">
    <citation type="journal article" date="2008" name="Nat. Genet.">
        <title>The Pristionchus pacificus genome provides a unique perspective on nematode lifestyle and parasitism.</title>
        <authorList>
            <person name="Dieterich C."/>
            <person name="Clifton S.W."/>
            <person name="Schuster L.N."/>
            <person name="Chinwalla A."/>
            <person name="Delehaunty K."/>
            <person name="Dinkelacker I."/>
            <person name="Fulton L."/>
            <person name="Fulton R."/>
            <person name="Godfrey J."/>
            <person name="Minx P."/>
            <person name="Mitreva M."/>
            <person name="Roeseler W."/>
            <person name="Tian H."/>
            <person name="Witte H."/>
            <person name="Yang S.P."/>
            <person name="Wilson R.K."/>
            <person name="Sommer R.J."/>
        </authorList>
    </citation>
    <scope>NUCLEOTIDE SEQUENCE [LARGE SCALE GENOMIC DNA]</scope>
    <source>
        <strain evidence="7">PS312</strain>
    </source>
</reference>
<evidence type="ECO:0000256" key="4">
    <source>
        <dbReference type="ARBA" id="ARBA00022989"/>
    </source>
</evidence>
<dbReference type="PANTHER" id="PTHR22945">
    <property type="entry name" value="SERPENTINE RECEPTOR, CLASS D DELTA"/>
    <property type="match status" value="1"/>
</dbReference>
<comment type="similarity">
    <text evidence="2">Belongs to the nematode receptor-like protein srd family.</text>
</comment>
<name>A0A2A6C3C3_PRIPA</name>
<evidence type="ECO:0000256" key="2">
    <source>
        <dbReference type="ARBA" id="ARBA00009166"/>
    </source>
</evidence>
<accession>A0A8R1UWQ4</accession>
<organism evidence="6 7">
    <name type="scientific">Pristionchus pacificus</name>
    <name type="common">Parasitic nematode worm</name>
    <dbReference type="NCBI Taxonomy" id="54126"/>
    <lineage>
        <taxon>Eukaryota</taxon>
        <taxon>Metazoa</taxon>
        <taxon>Ecdysozoa</taxon>
        <taxon>Nematoda</taxon>
        <taxon>Chromadorea</taxon>
        <taxon>Rhabditida</taxon>
        <taxon>Rhabditina</taxon>
        <taxon>Diplogasteromorpha</taxon>
        <taxon>Diplogasteroidea</taxon>
        <taxon>Neodiplogasteridae</taxon>
        <taxon>Pristionchus</taxon>
    </lineage>
</organism>
<dbReference type="PANTHER" id="PTHR22945:SF40">
    <property type="entry name" value="SERPENTINE RECEPTOR, CLASS D (DELTA)-RELATED"/>
    <property type="match status" value="1"/>
</dbReference>
<dbReference type="AlphaFoldDB" id="A0A2A6C3C3"/>
<comment type="subcellular location">
    <subcellularLocation>
        <location evidence="1">Membrane</location>
        <topology evidence="1">Multi-pass membrane protein</topology>
    </subcellularLocation>
</comment>
<dbReference type="GO" id="GO:0016020">
    <property type="term" value="C:membrane"/>
    <property type="evidence" value="ECO:0007669"/>
    <property type="project" value="UniProtKB-SubCell"/>
</dbReference>
<keyword evidence="5" id="KW-0472">Membrane</keyword>
<sequence length="144" mass="16767">IPEGRQSRMAILPTGLVSPFCMMGSSAVRIFLERYIKSHKDHAHHRSVVRVSEVERMLVPQAIWHFQTLTYQMMLPLGSLFGTTYWFFDMTYQLYAEWAGRMLMMINCSICLASPAINLLCLPPYRRSLTGWKVMRTMSKITER</sequence>
<evidence type="ECO:0000313" key="7">
    <source>
        <dbReference type="Proteomes" id="UP000005239"/>
    </source>
</evidence>
<dbReference type="EnsemblMetazoa" id="PPA40728.1">
    <property type="protein sequence ID" value="PPA40728.1"/>
    <property type="gene ID" value="WBGene00279097"/>
</dbReference>
<evidence type="ECO:0000313" key="6">
    <source>
        <dbReference type="EnsemblMetazoa" id="PPA40728.1"/>
    </source>
</evidence>
<keyword evidence="7" id="KW-1185">Reference proteome</keyword>
<reference evidence="6" key="2">
    <citation type="submission" date="2022-06" db="UniProtKB">
        <authorList>
            <consortium name="EnsemblMetazoa"/>
        </authorList>
    </citation>
    <scope>IDENTIFICATION</scope>
    <source>
        <strain evidence="6">PS312</strain>
    </source>
</reference>
<protein>
    <submittedName>
        <fullName evidence="6">G protein-coupled receptor</fullName>
    </submittedName>
</protein>
<proteinExistence type="inferred from homology"/>